<proteinExistence type="predicted"/>
<accession>A0A931EYV7</accession>
<protein>
    <recommendedName>
        <fullName evidence="4">Dehydratase</fullName>
    </recommendedName>
</protein>
<evidence type="ECO:0000313" key="2">
    <source>
        <dbReference type="EMBL" id="MBF8186907.1"/>
    </source>
</evidence>
<name>A0A931EYV7_9ACTN</name>
<keyword evidence="1" id="KW-0732">Signal</keyword>
<gene>
    <name evidence="2" type="ORF">ITP53_14390</name>
</gene>
<evidence type="ECO:0000313" key="3">
    <source>
        <dbReference type="Proteomes" id="UP000605361"/>
    </source>
</evidence>
<organism evidence="2 3">
    <name type="scientific">Nonomuraea cypriaca</name>
    <dbReference type="NCBI Taxonomy" id="1187855"/>
    <lineage>
        <taxon>Bacteria</taxon>
        <taxon>Bacillati</taxon>
        <taxon>Actinomycetota</taxon>
        <taxon>Actinomycetes</taxon>
        <taxon>Streptosporangiales</taxon>
        <taxon>Streptosporangiaceae</taxon>
        <taxon>Nonomuraea</taxon>
    </lineage>
</organism>
<reference evidence="2" key="1">
    <citation type="submission" date="2020-11" db="EMBL/GenBank/DDBJ databases">
        <title>Whole-genome analyses of Nonomuraea sp. K274.</title>
        <authorList>
            <person name="Veyisoglu A."/>
        </authorList>
    </citation>
    <scope>NUCLEOTIDE SEQUENCE</scope>
    <source>
        <strain evidence="2">K274</strain>
    </source>
</reference>
<feature type="signal peptide" evidence="1">
    <location>
        <begin position="1"/>
        <end position="19"/>
    </location>
</feature>
<feature type="chain" id="PRO_5039521576" description="Dehydratase" evidence="1">
    <location>
        <begin position="20"/>
        <end position="208"/>
    </location>
</feature>
<dbReference type="AlphaFoldDB" id="A0A931EYV7"/>
<dbReference type="Proteomes" id="UP000605361">
    <property type="component" value="Unassembled WGS sequence"/>
</dbReference>
<evidence type="ECO:0000256" key="1">
    <source>
        <dbReference type="SAM" id="SignalP"/>
    </source>
</evidence>
<keyword evidence="3" id="KW-1185">Reference proteome</keyword>
<sequence>MALGLALVAGGASAVPANAATAAAAATPVSFACRGDWPFDNLFFTNSQTVNVSVPSSVARGATFSGTGSSGAFVVPKWINGEIPVTELRDFTLTLVMSGPGAISGATLSGGANLGPGPRTVTTTSTTVTMKVAGPLPAGTTVTLPSIKITGTAGNTTGTIRLKIAGTDYANPGLRITSVVPVDPDPPIIASSSCYPSPSPVLSSTNVT</sequence>
<dbReference type="RefSeq" id="WP_195895877.1">
    <property type="nucleotide sequence ID" value="NZ_JADOGI010000035.1"/>
</dbReference>
<comment type="caution">
    <text evidence="2">The sequence shown here is derived from an EMBL/GenBank/DDBJ whole genome shotgun (WGS) entry which is preliminary data.</text>
</comment>
<dbReference type="EMBL" id="JADOGI010000035">
    <property type="protein sequence ID" value="MBF8186907.1"/>
    <property type="molecule type" value="Genomic_DNA"/>
</dbReference>
<evidence type="ECO:0008006" key="4">
    <source>
        <dbReference type="Google" id="ProtNLM"/>
    </source>
</evidence>